<keyword evidence="1" id="KW-0472">Membrane</keyword>
<sequence length="201" mass="20618">MIWWCKARAVPVLTAVLAGTFTLGLLVGDGELPVPALHGQAGHFLLAHVITLLPAVSLLYGLGRGDLRTEAVAGRFLRGLDAGLALTLAAAGATCGGLAYLAGQGALALVLARNIAGYLGLALLLHPVIGHRPTAAALATTPLLCSAAGWYPNAHPRPWAWPLHPAHSPVALATVALLLLAGTTCALLPRHPPIPLRLPTS</sequence>
<evidence type="ECO:0008006" key="4">
    <source>
        <dbReference type="Google" id="ProtNLM"/>
    </source>
</evidence>
<feature type="transmembrane region" description="Helical" evidence="1">
    <location>
        <begin position="82"/>
        <end position="101"/>
    </location>
</feature>
<proteinExistence type="predicted"/>
<dbReference type="EMBL" id="BAAAKJ010000304">
    <property type="protein sequence ID" value="GAA1406085.1"/>
    <property type="molecule type" value="Genomic_DNA"/>
</dbReference>
<evidence type="ECO:0000256" key="1">
    <source>
        <dbReference type="SAM" id="Phobius"/>
    </source>
</evidence>
<keyword evidence="1" id="KW-0812">Transmembrane</keyword>
<organism evidence="2 3">
    <name type="scientific">Kitasatospora putterlickiae</name>
    <dbReference type="NCBI Taxonomy" id="221725"/>
    <lineage>
        <taxon>Bacteria</taxon>
        <taxon>Bacillati</taxon>
        <taxon>Actinomycetota</taxon>
        <taxon>Actinomycetes</taxon>
        <taxon>Kitasatosporales</taxon>
        <taxon>Streptomycetaceae</taxon>
        <taxon>Kitasatospora</taxon>
    </lineage>
</organism>
<gene>
    <name evidence="2" type="ORF">GCM10009639_53580</name>
</gene>
<name>A0ABN1YFK6_9ACTN</name>
<reference evidence="2 3" key="1">
    <citation type="journal article" date="2019" name="Int. J. Syst. Evol. Microbiol.">
        <title>The Global Catalogue of Microorganisms (GCM) 10K type strain sequencing project: providing services to taxonomists for standard genome sequencing and annotation.</title>
        <authorList>
            <consortium name="The Broad Institute Genomics Platform"/>
            <consortium name="The Broad Institute Genome Sequencing Center for Infectious Disease"/>
            <person name="Wu L."/>
            <person name="Ma J."/>
        </authorList>
    </citation>
    <scope>NUCLEOTIDE SEQUENCE [LARGE SCALE GENOMIC DNA]</scope>
    <source>
        <strain evidence="2 3">JCM 12393</strain>
    </source>
</reference>
<accession>A0ABN1YFK6</accession>
<evidence type="ECO:0000313" key="3">
    <source>
        <dbReference type="Proteomes" id="UP001499863"/>
    </source>
</evidence>
<feature type="transmembrane region" description="Helical" evidence="1">
    <location>
        <begin position="107"/>
        <end position="126"/>
    </location>
</feature>
<evidence type="ECO:0000313" key="2">
    <source>
        <dbReference type="EMBL" id="GAA1406085.1"/>
    </source>
</evidence>
<feature type="transmembrane region" description="Helical" evidence="1">
    <location>
        <begin position="133"/>
        <end position="151"/>
    </location>
</feature>
<keyword evidence="3" id="KW-1185">Reference proteome</keyword>
<dbReference type="RefSeq" id="WP_344341058.1">
    <property type="nucleotide sequence ID" value="NZ_BAAAKJ010000304.1"/>
</dbReference>
<feature type="transmembrane region" description="Helical" evidence="1">
    <location>
        <begin position="171"/>
        <end position="188"/>
    </location>
</feature>
<protein>
    <recommendedName>
        <fullName evidence="4">Integral membrane protein</fullName>
    </recommendedName>
</protein>
<dbReference type="Proteomes" id="UP001499863">
    <property type="component" value="Unassembled WGS sequence"/>
</dbReference>
<keyword evidence="1" id="KW-1133">Transmembrane helix</keyword>
<feature type="transmembrane region" description="Helical" evidence="1">
    <location>
        <begin position="44"/>
        <end position="62"/>
    </location>
</feature>
<comment type="caution">
    <text evidence="2">The sequence shown here is derived from an EMBL/GenBank/DDBJ whole genome shotgun (WGS) entry which is preliminary data.</text>
</comment>